<protein>
    <submittedName>
        <fullName evidence="1">Uncharacterized protein</fullName>
    </submittedName>
</protein>
<dbReference type="Proteomes" id="UP000019471">
    <property type="component" value="Unassembled WGS sequence"/>
</dbReference>
<dbReference type="OrthoDB" id="425534at2759"/>
<dbReference type="RefSeq" id="XP_007744002.1">
    <property type="nucleotide sequence ID" value="XM_007745812.1"/>
</dbReference>
<keyword evidence="2" id="KW-1185">Reference proteome</keyword>
<organism evidence="1 2">
    <name type="scientific">Cladophialophora psammophila CBS 110553</name>
    <dbReference type="NCBI Taxonomy" id="1182543"/>
    <lineage>
        <taxon>Eukaryota</taxon>
        <taxon>Fungi</taxon>
        <taxon>Dikarya</taxon>
        <taxon>Ascomycota</taxon>
        <taxon>Pezizomycotina</taxon>
        <taxon>Eurotiomycetes</taxon>
        <taxon>Chaetothyriomycetidae</taxon>
        <taxon>Chaetothyriales</taxon>
        <taxon>Herpotrichiellaceae</taxon>
        <taxon>Cladophialophora</taxon>
    </lineage>
</organism>
<gene>
    <name evidence="1" type="ORF">A1O5_05210</name>
</gene>
<reference evidence="1 2" key="1">
    <citation type="submission" date="2013-03" db="EMBL/GenBank/DDBJ databases">
        <title>The Genome Sequence of Cladophialophora psammophila CBS 110553.</title>
        <authorList>
            <consortium name="The Broad Institute Genomics Platform"/>
            <person name="Cuomo C."/>
            <person name="de Hoog S."/>
            <person name="Gorbushina A."/>
            <person name="Walker B."/>
            <person name="Young S.K."/>
            <person name="Zeng Q."/>
            <person name="Gargeya S."/>
            <person name="Fitzgerald M."/>
            <person name="Haas B."/>
            <person name="Abouelleil A."/>
            <person name="Allen A.W."/>
            <person name="Alvarado L."/>
            <person name="Arachchi H.M."/>
            <person name="Berlin A.M."/>
            <person name="Chapman S.B."/>
            <person name="Gainer-Dewar J."/>
            <person name="Goldberg J."/>
            <person name="Griggs A."/>
            <person name="Gujja S."/>
            <person name="Hansen M."/>
            <person name="Howarth C."/>
            <person name="Imamovic A."/>
            <person name="Ireland A."/>
            <person name="Larimer J."/>
            <person name="McCowan C."/>
            <person name="Murphy C."/>
            <person name="Pearson M."/>
            <person name="Poon T.W."/>
            <person name="Priest M."/>
            <person name="Roberts A."/>
            <person name="Saif S."/>
            <person name="Shea T."/>
            <person name="Sisk P."/>
            <person name="Sykes S."/>
            <person name="Wortman J."/>
            <person name="Nusbaum C."/>
            <person name="Birren B."/>
        </authorList>
    </citation>
    <scope>NUCLEOTIDE SEQUENCE [LARGE SCALE GENOMIC DNA]</scope>
    <source>
        <strain evidence="1 2">CBS 110553</strain>
    </source>
</reference>
<dbReference type="HOGENOM" id="CLU_2573690_0_0_1"/>
<dbReference type="GeneID" id="19189929"/>
<accession>W9WU03</accession>
<sequence length="81" mass="8824">MGDVPNGHLVVRHGDDHVSFNLPDQYSTEIENAFLRTGVLPRQSNDSSVTVYAPPMKRGPIADPYNVPTGFLAGDVDSAWL</sequence>
<comment type="caution">
    <text evidence="1">The sequence shown here is derived from an EMBL/GenBank/DDBJ whole genome shotgun (WGS) entry which is preliminary data.</text>
</comment>
<evidence type="ECO:0000313" key="2">
    <source>
        <dbReference type="Proteomes" id="UP000019471"/>
    </source>
</evidence>
<name>W9WU03_9EURO</name>
<dbReference type="EMBL" id="AMGX01000007">
    <property type="protein sequence ID" value="EXJ71403.1"/>
    <property type="molecule type" value="Genomic_DNA"/>
</dbReference>
<evidence type="ECO:0000313" key="1">
    <source>
        <dbReference type="EMBL" id="EXJ71403.1"/>
    </source>
</evidence>
<dbReference type="AlphaFoldDB" id="W9WU03"/>
<proteinExistence type="predicted"/>